<keyword evidence="2 4" id="KW-0560">Oxidoreductase</keyword>
<dbReference type="PANTHER" id="PTHR43353:SF5">
    <property type="entry name" value="SUCCINATE-SEMIALDEHYDE DEHYDROGENASE, MITOCHONDRIAL"/>
    <property type="match status" value="1"/>
</dbReference>
<dbReference type="GO" id="GO:0009450">
    <property type="term" value="P:gamma-aminobutyric acid catabolic process"/>
    <property type="evidence" value="ECO:0007669"/>
    <property type="project" value="InterPro"/>
</dbReference>
<dbReference type="PROSITE" id="PS00687">
    <property type="entry name" value="ALDEHYDE_DEHYDR_GLU"/>
    <property type="match status" value="1"/>
</dbReference>
<dbReference type="FunFam" id="3.40.605.10:FF:000005">
    <property type="entry name" value="Succinate-semialdehyde dehydrogenase I"/>
    <property type="match status" value="1"/>
</dbReference>
<dbReference type="FunFam" id="3.40.309.10:FF:000004">
    <property type="entry name" value="Succinate-semialdehyde dehydrogenase I"/>
    <property type="match status" value="1"/>
</dbReference>
<keyword evidence="7" id="KW-1185">Reference proteome</keyword>
<dbReference type="InterPro" id="IPR029510">
    <property type="entry name" value="Ald_DH_CS_GLU"/>
</dbReference>
<evidence type="ECO:0000256" key="4">
    <source>
        <dbReference type="RuleBase" id="RU003345"/>
    </source>
</evidence>
<dbReference type="InterPro" id="IPR016163">
    <property type="entry name" value="Ald_DH_C"/>
</dbReference>
<organism evidence="6 7">
    <name type="scientific">Rubrimonas cliftonensis</name>
    <dbReference type="NCBI Taxonomy" id="89524"/>
    <lineage>
        <taxon>Bacteria</taxon>
        <taxon>Pseudomonadati</taxon>
        <taxon>Pseudomonadota</taxon>
        <taxon>Alphaproteobacteria</taxon>
        <taxon>Rhodobacterales</taxon>
        <taxon>Paracoccaceae</taxon>
        <taxon>Rubrimonas</taxon>
    </lineage>
</organism>
<dbReference type="InterPro" id="IPR010102">
    <property type="entry name" value="Succ_semiAld_DH"/>
</dbReference>
<evidence type="ECO:0000256" key="3">
    <source>
        <dbReference type="PROSITE-ProRule" id="PRU10007"/>
    </source>
</evidence>
<dbReference type="InterPro" id="IPR016160">
    <property type="entry name" value="Ald_DH_CS_CYS"/>
</dbReference>
<dbReference type="STRING" id="89524.SAMN05444370_102290"/>
<sequence length="494" mass="52325">MAAQDMTWTRENPRGWRDFMIEQCLVGDAWSGADDGSTLDVNDPSTGDRLGTAPKMGRAETARAVDRAQQAFRTYSAMPAAERGALMMKLHGLMIENQAALGELLCREMGKPLAEAKGEIAYGAAFVKWFAEEARRVYGDMIPSPWADKRIMVTHAPVGVVGAITPWNFPNAMIARKLGAALGAGCTMVCKPASATPYSAIAMAKLVEEAGFPAGTFSVVTGSAREIAAELCENPLVRKITFTGSTEVGKELASNALRHMKKVSMELGGNAPFIVFDDADLDAAVDGAIASKFRNAGQTCVCANRLFVQAGVHDAFVEKLVAAVEKLKVGRGYDEGVTQGPLIDRAAVEKVQEHVSDMVAGGATVLTGGEAAGGTFYRPTVVTGARPGMKVFAEETFGPVAPVFRFSTEAEAIAMANDTPFGLASYFYTRDLGRAFRVMEALEYGIVGVNSGIISTEVAPFGGVKDSGMGSEGSKYGLDDYMVRKYALIGGLAG</sequence>
<dbReference type="PROSITE" id="PS00070">
    <property type="entry name" value="ALDEHYDE_DEHYDR_CYS"/>
    <property type="match status" value="1"/>
</dbReference>
<dbReference type="GO" id="GO:0004777">
    <property type="term" value="F:succinate-semialdehyde dehydrogenase (NAD+) activity"/>
    <property type="evidence" value="ECO:0007669"/>
    <property type="project" value="TreeGrafter"/>
</dbReference>
<protein>
    <submittedName>
        <fullName evidence="6">Succinate-semialdehyde dehydrogenase / glutarate-semialdehyde dehydrogenase</fullName>
    </submittedName>
</protein>
<dbReference type="Pfam" id="PF00171">
    <property type="entry name" value="Aldedh"/>
    <property type="match status" value="1"/>
</dbReference>
<dbReference type="InterPro" id="IPR050740">
    <property type="entry name" value="Aldehyde_DH_Superfamily"/>
</dbReference>
<dbReference type="CDD" id="cd07103">
    <property type="entry name" value="ALDH_F5_SSADH_GabD"/>
    <property type="match status" value="1"/>
</dbReference>
<dbReference type="Proteomes" id="UP000198703">
    <property type="component" value="Unassembled WGS sequence"/>
</dbReference>
<dbReference type="AlphaFoldDB" id="A0A1H3X781"/>
<feature type="active site" evidence="3">
    <location>
        <position position="266"/>
    </location>
</feature>
<evidence type="ECO:0000256" key="2">
    <source>
        <dbReference type="ARBA" id="ARBA00023002"/>
    </source>
</evidence>
<dbReference type="SUPFAM" id="SSF53720">
    <property type="entry name" value="ALDH-like"/>
    <property type="match status" value="1"/>
</dbReference>
<dbReference type="InterPro" id="IPR016162">
    <property type="entry name" value="Ald_DH_N"/>
</dbReference>
<dbReference type="EMBL" id="FNQM01000002">
    <property type="protein sequence ID" value="SDZ94801.1"/>
    <property type="molecule type" value="Genomic_DNA"/>
</dbReference>
<comment type="similarity">
    <text evidence="1 4">Belongs to the aldehyde dehydrogenase family.</text>
</comment>
<dbReference type="Gene3D" id="3.40.309.10">
    <property type="entry name" value="Aldehyde Dehydrogenase, Chain A, domain 2"/>
    <property type="match status" value="1"/>
</dbReference>
<dbReference type="InterPro" id="IPR015590">
    <property type="entry name" value="Aldehyde_DH_dom"/>
</dbReference>
<proteinExistence type="inferred from homology"/>
<name>A0A1H3X781_9RHOB</name>
<evidence type="ECO:0000259" key="5">
    <source>
        <dbReference type="Pfam" id="PF00171"/>
    </source>
</evidence>
<dbReference type="InterPro" id="IPR016161">
    <property type="entry name" value="Ald_DH/histidinol_DH"/>
</dbReference>
<gene>
    <name evidence="6" type="ORF">SAMN05444370_102290</name>
</gene>
<evidence type="ECO:0000313" key="7">
    <source>
        <dbReference type="Proteomes" id="UP000198703"/>
    </source>
</evidence>
<feature type="domain" description="Aldehyde dehydrogenase" evidence="5">
    <location>
        <begin position="33"/>
        <end position="485"/>
    </location>
</feature>
<dbReference type="PANTHER" id="PTHR43353">
    <property type="entry name" value="SUCCINATE-SEMIALDEHYDE DEHYDROGENASE, MITOCHONDRIAL"/>
    <property type="match status" value="1"/>
</dbReference>
<dbReference type="GO" id="GO:0005829">
    <property type="term" value="C:cytosol"/>
    <property type="evidence" value="ECO:0007669"/>
    <property type="project" value="TreeGrafter"/>
</dbReference>
<evidence type="ECO:0000313" key="6">
    <source>
        <dbReference type="EMBL" id="SDZ94801.1"/>
    </source>
</evidence>
<dbReference type="Gene3D" id="3.40.605.10">
    <property type="entry name" value="Aldehyde Dehydrogenase, Chain A, domain 1"/>
    <property type="match status" value="1"/>
</dbReference>
<reference evidence="6 7" key="1">
    <citation type="submission" date="2016-10" db="EMBL/GenBank/DDBJ databases">
        <authorList>
            <person name="de Groot N.N."/>
        </authorList>
    </citation>
    <scope>NUCLEOTIDE SEQUENCE [LARGE SCALE GENOMIC DNA]</scope>
    <source>
        <strain evidence="6 7">DSM 15345</strain>
    </source>
</reference>
<evidence type="ECO:0000256" key="1">
    <source>
        <dbReference type="ARBA" id="ARBA00009986"/>
    </source>
</evidence>
<dbReference type="NCBIfam" id="TIGR01780">
    <property type="entry name" value="SSADH"/>
    <property type="match status" value="1"/>
</dbReference>
<accession>A0A1H3X781</accession>